<keyword evidence="3" id="KW-1185">Reference proteome</keyword>
<proteinExistence type="predicted"/>
<evidence type="ECO:0000256" key="1">
    <source>
        <dbReference type="SAM" id="MobiDB-lite"/>
    </source>
</evidence>
<feature type="region of interest" description="Disordered" evidence="1">
    <location>
        <begin position="1"/>
        <end position="30"/>
    </location>
</feature>
<evidence type="ECO:0000313" key="2">
    <source>
        <dbReference type="EMBL" id="EYC35222.1"/>
    </source>
</evidence>
<gene>
    <name evidence="2" type="primary">Acey_s1108.g3618</name>
    <name evidence="2" type="ORF">Y032_1108g3618</name>
</gene>
<dbReference type="Proteomes" id="UP000024635">
    <property type="component" value="Unassembled WGS sequence"/>
</dbReference>
<sequence>MGPERLVPKPKRRRVRQQLDESTDLSSDEGLSLDASLRKIAPVSQTTAAHDHCLHHQQHLFLHYQDGDVDGMSI</sequence>
<dbReference type="AlphaFoldDB" id="A0A016W7F0"/>
<comment type="caution">
    <text evidence="2">The sequence shown here is derived from an EMBL/GenBank/DDBJ whole genome shotgun (WGS) entry which is preliminary data.</text>
</comment>
<dbReference type="EMBL" id="JARK01000708">
    <property type="protein sequence ID" value="EYC35222.1"/>
    <property type="molecule type" value="Genomic_DNA"/>
</dbReference>
<reference evidence="3" key="1">
    <citation type="journal article" date="2015" name="Nat. Genet.">
        <title>The genome and transcriptome of the zoonotic hookworm Ancylostoma ceylanicum identify infection-specific gene families.</title>
        <authorList>
            <person name="Schwarz E.M."/>
            <person name="Hu Y."/>
            <person name="Antoshechkin I."/>
            <person name="Miller M.M."/>
            <person name="Sternberg P.W."/>
            <person name="Aroian R.V."/>
        </authorList>
    </citation>
    <scope>NUCLEOTIDE SEQUENCE</scope>
    <source>
        <strain evidence="3">HY135</strain>
    </source>
</reference>
<evidence type="ECO:0000313" key="3">
    <source>
        <dbReference type="Proteomes" id="UP000024635"/>
    </source>
</evidence>
<protein>
    <submittedName>
        <fullName evidence="2">Uncharacterized protein</fullName>
    </submittedName>
</protein>
<accession>A0A016W7F0</accession>
<name>A0A016W7F0_9BILA</name>
<organism evidence="2 3">
    <name type="scientific">Ancylostoma ceylanicum</name>
    <dbReference type="NCBI Taxonomy" id="53326"/>
    <lineage>
        <taxon>Eukaryota</taxon>
        <taxon>Metazoa</taxon>
        <taxon>Ecdysozoa</taxon>
        <taxon>Nematoda</taxon>
        <taxon>Chromadorea</taxon>
        <taxon>Rhabditida</taxon>
        <taxon>Rhabditina</taxon>
        <taxon>Rhabditomorpha</taxon>
        <taxon>Strongyloidea</taxon>
        <taxon>Ancylostomatidae</taxon>
        <taxon>Ancylostomatinae</taxon>
        <taxon>Ancylostoma</taxon>
    </lineage>
</organism>